<evidence type="ECO:0000256" key="6">
    <source>
        <dbReference type="ARBA" id="ARBA00023136"/>
    </source>
</evidence>
<dbReference type="SMART" id="SM00248">
    <property type="entry name" value="ANK"/>
    <property type="match status" value="8"/>
</dbReference>
<feature type="transmembrane region" description="Helical" evidence="8">
    <location>
        <begin position="491"/>
        <end position="509"/>
    </location>
</feature>
<evidence type="ECO:0000313" key="10">
    <source>
        <dbReference type="EMBL" id="WVZ53461.1"/>
    </source>
</evidence>
<keyword evidence="4 8" id="KW-1133">Transmembrane helix</keyword>
<protein>
    <recommendedName>
        <fullName evidence="9">PGG domain-containing protein</fullName>
    </recommendedName>
</protein>
<reference evidence="10 11" key="1">
    <citation type="submission" date="2024-02" db="EMBL/GenBank/DDBJ databases">
        <title>High-quality chromosome-scale genome assembly of Pensacola bahiagrass (Paspalum notatum Flugge var. saurae).</title>
        <authorList>
            <person name="Vega J.M."/>
            <person name="Podio M."/>
            <person name="Orjuela J."/>
            <person name="Siena L.A."/>
            <person name="Pessino S.C."/>
            <person name="Combes M.C."/>
            <person name="Mariac C."/>
            <person name="Albertini E."/>
            <person name="Pupilli F."/>
            <person name="Ortiz J.P.A."/>
            <person name="Leblanc O."/>
        </authorList>
    </citation>
    <scope>NUCLEOTIDE SEQUENCE [LARGE SCALE GENOMIC DNA]</scope>
    <source>
        <strain evidence="10">R1</strain>
        <tissue evidence="10">Leaf</tissue>
    </source>
</reference>
<dbReference type="PANTHER" id="PTHR24186">
    <property type="entry name" value="PROTEIN PHOSPHATASE 1 REGULATORY SUBUNIT"/>
    <property type="match status" value="1"/>
</dbReference>
<evidence type="ECO:0000256" key="5">
    <source>
        <dbReference type="ARBA" id="ARBA00023043"/>
    </source>
</evidence>
<evidence type="ECO:0000256" key="4">
    <source>
        <dbReference type="ARBA" id="ARBA00022989"/>
    </source>
</evidence>
<feature type="transmembrane region" description="Helical" evidence="8">
    <location>
        <begin position="403"/>
        <end position="425"/>
    </location>
</feature>
<organism evidence="10 11">
    <name type="scientific">Paspalum notatum var. saurae</name>
    <dbReference type="NCBI Taxonomy" id="547442"/>
    <lineage>
        <taxon>Eukaryota</taxon>
        <taxon>Viridiplantae</taxon>
        <taxon>Streptophyta</taxon>
        <taxon>Embryophyta</taxon>
        <taxon>Tracheophyta</taxon>
        <taxon>Spermatophyta</taxon>
        <taxon>Magnoliopsida</taxon>
        <taxon>Liliopsida</taxon>
        <taxon>Poales</taxon>
        <taxon>Poaceae</taxon>
        <taxon>PACMAD clade</taxon>
        <taxon>Panicoideae</taxon>
        <taxon>Andropogonodae</taxon>
        <taxon>Paspaleae</taxon>
        <taxon>Paspalinae</taxon>
        <taxon>Paspalum</taxon>
    </lineage>
</organism>
<evidence type="ECO:0000259" key="9">
    <source>
        <dbReference type="Pfam" id="PF13962"/>
    </source>
</evidence>
<dbReference type="Pfam" id="PF13962">
    <property type="entry name" value="PGG"/>
    <property type="match status" value="1"/>
</dbReference>
<dbReference type="InterPro" id="IPR026961">
    <property type="entry name" value="PGG_dom"/>
</dbReference>
<comment type="subcellular location">
    <subcellularLocation>
        <location evidence="1">Membrane</location>
        <topology evidence="1">Multi-pass membrane protein</topology>
    </subcellularLocation>
</comment>
<keyword evidence="11" id="KW-1185">Reference proteome</keyword>
<feature type="domain" description="PGG" evidence="9">
    <location>
        <begin position="404"/>
        <end position="508"/>
    </location>
</feature>
<dbReference type="InterPro" id="IPR002110">
    <property type="entry name" value="Ankyrin_rpt"/>
</dbReference>
<dbReference type="GO" id="GO:0005886">
    <property type="term" value="C:plasma membrane"/>
    <property type="evidence" value="ECO:0007669"/>
    <property type="project" value="TreeGrafter"/>
</dbReference>
<keyword evidence="2 8" id="KW-0812">Transmembrane</keyword>
<keyword evidence="6 8" id="KW-0472">Membrane</keyword>
<dbReference type="SUPFAM" id="SSF48403">
    <property type="entry name" value="Ankyrin repeat"/>
    <property type="match status" value="1"/>
</dbReference>
<dbReference type="AlphaFoldDB" id="A0AAQ3SHN6"/>
<proteinExistence type="predicted"/>
<keyword evidence="5 7" id="KW-0040">ANK repeat</keyword>
<gene>
    <name evidence="10" type="ORF">U9M48_004400</name>
</gene>
<dbReference type="InterPro" id="IPR036770">
    <property type="entry name" value="Ankyrin_rpt-contain_sf"/>
</dbReference>
<accession>A0AAQ3SHN6</accession>
<dbReference type="EMBL" id="CP144745">
    <property type="protein sequence ID" value="WVZ53461.1"/>
    <property type="molecule type" value="Genomic_DNA"/>
</dbReference>
<evidence type="ECO:0000256" key="2">
    <source>
        <dbReference type="ARBA" id="ARBA00022692"/>
    </source>
</evidence>
<evidence type="ECO:0000256" key="8">
    <source>
        <dbReference type="SAM" id="Phobius"/>
    </source>
</evidence>
<sequence length="558" mass="61253">MDGRLLDAATSGDSVTMKHLALEDPDVLLGTTAQGNTCLHISTIHGHEKLCTDALVLNPSLFWAVNANDETALVTAVASGRTALASNFLRCYRELDLSRDAILRPDIHGFNALHHAIRRGHKELALELIDAEPALSSAVNKLQRVSHVHCSDERLLGIPESSDRGAIGYNALHAAVRNGNSVIADKIMKKRPMLAREENSKSNTPIQLAVLWNKIGVLKVLLEHGRSLGYVVSSSGTPLLVSAAFRGHVGVARELLRHCPDAPFCDTEGGFTCMHTAVWNEQPEFLEFILGSPQLNKSVNMRNRDGDTPLHLAVQKCNPIMVAALLNHQHIDVTVLNSNGGPANWNLYGIIDHAKTLNWNEVVMLMMKSDPKDASSILHLYKEAEDMVTESSRKDIKSLTETYTGNTSLVATLIATMTFAAAFTLPGGSSSDAGSEGLPTMARKFAFQAFLVTDTLAMCSSLIVAFICIIARWGDLEFLLYYRFFTKKLMWFAYMATATAFATGLYTVLAPRLLWLAVTVCVLTSLLPILTKLLGEWPSLKLRFRLGQTFKRDLLDMV</sequence>
<feature type="transmembrane region" description="Helical" evidence="8">
    <location>
        <begin position="445"/>
        <end position="470"/>
    </location>
</feature>
<dbReference type="PROSITE" id="PS50088">
    <property type="entry name" value="ANK_REPEAT"/>
    <property type="match status" value="1"/>
</dbReference>
<feature type="repeat" description="ANK" evidence="7">
    <location>
        <begin position="305"/>
        <end position="338"/>
    </location>
</feature>
<name>A0AAQ3SHN6_PASNO</name>
<evidence type="ECO:0000313" key="11">
    <source>
        <dbReference type="Proteomes" id="UP001341281"/>
    </source>
</evidence>
<feature type="transmembrane region" description="Helical" evidence="8">
    <location>
        <begin position="515"/>
        <end position="535"/>
    </location>
</feature>
<dbReference type="Pfam" id="PF00023">
    <property type="entry name" value="Ank"/>
    <property type="match status" value="1"/>
</dbReference>
<dbReference type="Gene3D" id="1.25.40.20">
    <property type="entry name" value="Ankyrin repeat-containing domain"/>
    <property type="match status" value="3"/>
</dbReference>
<evidence type="ECO:0000256" key="1">
    <source>
        <dbReference type="ARBA" id="ARBA00004141"/>
    </source>
</evidence>
<evidence type="ECO:0000256" key="7">
    <source>
        <dbReference type="PROSITE-ProRule" id="PRU00023"/>
    </source>
</evidence>
<evidence type="ECO:0000256" key="3">
    <source>
        <dbReference type="ARBA" id="ARBA00022737"/>
    </source>
</evidence>
<keyword evidence="3" id="KW-0677">Repeat</keyword>
<dbReference type="PANTHER" id="PTHR24186:SF54">
    <property type="entry name" value="PGG DOMAIN-CONTAINING PROTEIN"/>
    <property type="match status" value="1"/>
</dbReference>
<dbReference type="Proteomes" id="UP001341281">
    <property type="component" value="Chromosome 01"/>
</dbReference>